<keyword evidence="2" id="KW-1185">Reference proteome</keyword>
<protein>
    <submittedName>
        <fullName evidence="1">Uncharacterized protein</fullName>
    </submittedName>
</protein>
<proteinExistence type="predicted"/>
<accession>A0ABQ5BXC6</accession>
<dbReference type="Proteomes" id="UP001151760">
    <property type="component" value="Unassembled WGS sequence"/>
</dbReference>
<organism evidence="1 2">
    <name type="scientific">Tanacetum coccineum</name>
    <dbReference type="NCBI Taxonomy" id="301880"/>
    <lineage>
        <taxon>Eukaryota</taxon>
        <taxon>Viridiplantae</taxon>
        <taxon>Streptophyta</taxon>
        <taxon>Embryophyta</taxon>
        <taxon>Tracheophyta</taxon>
        <taxon>Spermatophyta</taxon>
        <taxon>Magnoliopsida</taxon>
        <taxon>eudicotyledons</taxon>
        <taxon>Gunneridae</taxon>
        <taxon>Pentapetalae</taxon>
        <taxon>asterids</taxon>
        <taxon>campanulids</taxon>
        <taxon>Asterales</taxon>
        <taxon>Asteraceae</taxon>
        <taxon>Asteroideae</taxon>
        <taxon>Anthemideae</taxon>
        <taxon>Anthemidinae</taxon>
        <taxon>Tanacetum</taxon>
    </lineage>
</organism>
<dbReference type="EMBL" id="BQNB010013633">
    <property type="protein sequence ID" value="GJT18388.1"/>
    <property type="molecule type" value="Genomic_DNA"/>
</dbReference>
<sequence length="170" mass="17542">MGDGGFLWVGRWGWGYYGIAGCRTIGVRRGGWVGGVEGDTSPGRVNRGVGRVEVGGQWVDGVGGVADVGSWVWGLAGKVSGGGAARVCGVVVVMGDVGGYALSGRVLAVLQDCGGVWVVVVCLGVDVRSLGMLSEEGGVAVMWERWMWMALRKGWECAYFRVEGGGGVGG</sequence>
<evidence type="ECO:0000313" key="2">
    <source>
        <dbReference type="Proteomes" id="UP001151760"/>
    </source>
</evidence>
<name>A0ABQ5BXC6_9ASTR</name>
<comment type="caution">
    <text evidence="1">The sequence shown here is derived from an EMBL/GenBank/DDBJ whole genome shotgun (WGS) entry which is preliminary data.</text>
</comment>
<gene>
    <name evidence="1" type="ORF">Tco_0877094</name>
</gene>
<evidence type="ECO:0000313" key="1">
    <source>
        <dbReference type="EMBL" id="GJT18388.1"/>
    </source>
</evidence>
<reference evidence="1" key="2">
    <citation type="submission" date="2022-01" db="EMBL/GenBank/DDBJ databases">
        <authorList>
            <person name="Yamashiro T."/>
            <person name="Shiraishi A."/>
            <person name="Satake H."/>
            <person name="Nakayama K."/>
        </authorList>
    </citation>
    <scope>NUCLEOTIDE SEQUENCE</scope>
</reference>
<reference evidence="1" key="1">
    <citation type="journal article" date="2022" name="Int. J. Mol. Sci.">
        <title>Draft Genome of Tanacetum Coccineum: Genomic Comparison of Closely Related Tanacetum-Family Plants.</title>
        <authorList>
            <person name="Yamashiro T."/>
            <person name="Shiraishi A."/>
            <person name="Nakayama K."/>
            <person name="Satake H."/>
        </authorList>
    </citation>
    <scope>NUCLEOTIDE SEQUENCE</scope>
</reference>